<reference evidence="1" key="1">
    <citation type="submission" date="2020-11" db="EMBL/GenBank/DDBJ databases">
        <title>Kefir isolates.</title>
        <authorList>
            <person name="Marcisauskas S."/>
            <person name="Kim Y."/>
            <person name="Blasche S."/>
        </authorList>
    </citation>
    <scope>NUCLEOTIDE SEQUENCE</scope>
    <source>
        <strain evidence="1">Olga-1</strain>
    </source>
</reference>
<dbReference type="InterPro" id="IPR011989">
    <property type="entry name" value="ARM-like"/>
</dbReference>
<dbReference type="EMBL" id="PUHW01000262">
    <property type="protein sequence ID" value="KAG0687431.1"/>
    <property type="molecule type" value="Genomic_DNA"/>
</dbReference>
<gene>
    <name evidence="1" type="ORF">C6P40_002354</name>
</gene>
<proteinExistence type="predicted"/>
<organism evidence="1 2">
    <name type="scientific">Pichia californica</name>
    <dbReference type="NCBI Taxonomy" id="460514"/>
    <lineage>
        <taxon>Eukaryota</taxon>
        <taxon>Fungi</taxon>
        <taxon>Dikarya</taxon>
        <taxon>Ascomycota</taxon>
        <taxon>Saccharomycotina</taxon>
        <taxon>Pichiomycetes</taxon>
        <taxon>Pichiales</taxon>
        <taxon>Pichiaceae</taxon>
        <taxon>Pichia</taxon>
    </lineage>
</organism>
<dbReference type="Proteomes" id="UP000697127">
    <property type="component" value="Unassembled WGS sequence"/>
</dbReference>
<dbReference type="Gene3D" id="1.25.10.10">
    <property type="entry name" value="Leucine-rich Repeat Variant"/>
    <property type="match status" value="1"/>
</dbReference>
<evidence type="ECO:0000313" key="2">
    <source>
        <dbReference type="Proteomes" id="UP000697127"/>
    </source>
</evidence>
<comment type="caution">
    <text evidence="1">The sequence shown here is derived from an EMBL/GenBank/DDBJ whole genome shotgun (WGS) entry which is preliminary data.</text>
</comment>
<dbReference type="AlphaFoldDB" id="A0A9P6WIA6"/>
<evidence type="ECO:0000313" key="1">
    <source>
        <dbReference type="EMBL" id="KAG0687431.1"/>
    </source>
</evidence>
<dbReference type="SUPFAM" id="SSF48371">
    <property type="entry name" value="ARM repeat"/>
    <property type="match status" value="1"/>
</dbReference>
<protein>
    <submittedName>
        <fullName evidence="1">Uncharacterized protein</fullName>
    </submittedName>
</protein>
<dbReference type="PANTHER" id="PTHR23353">
    <property type="entry name" value="RAB-GAP/TBC-RELATED"/>
    <property type="match status" value="1"/>
</dbReference>
<dbReference type="InterPro" id="IPR016024">
    <property type="entry name" value="ARM-type_fold"/>
</dbReference>
<accession>A0A9P6WIA6</accession>
<sequence>MDSKLYTILKPQEIQQEIDSYNLSNSTRPPIVILKKIILNLTMGNSQLIKYNKIFSFICKIILKFSNNEGVKKLGMLIMEMYVSSTFRSTHNNNHNNGKEKNDNLDIELEGLLPYLIEEARSSPPNINALHILGSVDIGCMSLQLLKNYTNSLWILINEKLSCEDENEIFIGFIHLSIRLIQKIIKTEFNKELREDKIQIIFNKLFKNLIKFNNNIEISSAISETLINLTTANKYPFLKIELTIFHVSKIISMITNLRSNTLISGDLLLINHFNQIPSLLTLLTKFKIENSNKSLRKDIITCVKPFMNDNDVSVIMNSIKCVIYFLDGINNNDKHNNDINDEEFNFKIAIEIIQSFNKFFSNDNNKIIKEDRTIFFDCLRNLILIIIKFGKLFKKHNYNDSVDIDIEIFQILIEKFININEEIDIEPYIIDTKLEILYLLSIEGIENKLIIEILFKLIKSSNNEISYKSFRTLGNLIVKENKYLYLMDSLIDQISINKNLLVISIFIKDLSINSNDDNNNNNNNKIINKYINKFPI</sequence>
<dbReference type="InterPro" id="IPR053019">
    <property type="entry name" value="GATA_zinc_finger"/>
</dbReference>
<name>A0A9P6WIA6_9ASCO</name>
<keyword evidence="2" id="KW-1185">Reference proteome</keyword>